<feature type="transmembrane region" description="Helical" evidence="7">
    <location>
        <begin position="326"/>
        <end position="353"/>
    </location>
</feature>
<evidence type="ECO:0000256" key="1">
    <source>
        <dbReference type="ARBA" id="ARBA00004651"/>
    </source>
</evidence>
<protein>
    <submittedName>
        <fullName evidence="10">Putative ABC transport system permease protein</fullName>
    </submittedName>
</protein>
<dbReference type="RefSeq" id="WP_093729406.1">
    <property type="nucleotide sequence ID" value="NZ_FMYW01000002.1"/>
</dbReference>
<dbReference type="Pfam" id="PF12704">
    <property type="entry name" value="MacB_PCD"/>
    <property type="match status" value="1"/>
</dbReference>
<evidence type="ECO:0000256" key="4">
    <source>
        <dbReference type="ARBA" id="ARBA00022989"/>
    </source>
</evidence>
<sequence>MFNESIKMAIDGMISNKLRTLLTLLGIIIGVGAVIAMVSLGFGVKEQIKDNISRLGSNLLIVQSGGRTATGARIQAGSGARLTDDDAKAIEKNIDGIKYVAPMVSRGYQLVVGNQNWTTNVQGSTPNIIDIRDYTVEEGRNINDHDMAGKDRVCVIGKTIVDNLFPDGDPIGKTIRINKAPFKVVGVLGAKGQSSGGQDQDDVVFVPLTTAMNRMMGITYVNNITIQAMNENVIDSVQAEVEHLLRIRHRIKNSDDDDFSVRNLAALMDTMMSTANTITMLLGCIAAISLLVGGIGIMNIMLVSVTERTREIGIRKALGATYNNILLQFLIESAVIGIIGGFLGVLLGIGASYAISTFAEWKTVISVPIIIISVVFSVGIGVFFGIYPARKAALLDPIEALRYE</sequence>
<dbReference type="InterPro" id="IPR003838">
    <property type="entry name" value="ABC3_permease_C"/>
</dbReference>
<evidence type="ECO:0000256" key="7">
    <source>
        <dbReference type="SAM" id="Phobius"/>
    </source>
</evidence>
<accession>A0A1G6IXY2</accession>
<feature type="domain" description="MacB-like periplasmic core" evidence="9">
    <location>
        <begin position="20"/>
        <end position="243"/>
    </location>
</feature>
<reference evidence="11" key="1">
    <citation type="submission" date="2016-10" db="EMBL/GenBank/DDBJ databases">
        <authorList>
            <person name="Varghese N."/>
            <person name="Submissions S."/>
        </authorList>
    </citation>
    <scope>NUCLEOTIDE SEQUENCE [LARGE SCALE GENOMIC DNA]</scope>
    <source>
        <strain evidence="11">DSM 11005</strain>
    </source>
</reference>
<evidence type="ECO:0000259" key="9">
    <source>
        <dbReference type="Pfam" id="PF12704"/>
    </source>
</evidence>
<dbReference type="InterPro" id="IPR025857">
    <property type="entry name" value="MacB_PCD"/>
</dbReference>
<proteinExistence type="inferred from homology"/>
<dbReference type="GO" id="GO:0022857">
    <property type="term" value="F:transmembrane transporter activity"/>
    <property type="evidence" value="ECO:0007669"/>
    <property type="project" value="TreeGrafter"/>
</dbReference>
<dbReference type="Pfam" id="PF02687">
    <property type="entry name" value="FtsX"/>
    <property type="match status" value="1"/>
</dbReference>
<dbReference type="GO" id="GO:0005886">
    <property type="term" value="C:plasma membrane"/>
    <property type="evidence" value="ECO:0007669"/>
    <property type="project" value="UniProtKB-SubCell"/>
</dbReference>
<comment type="similarity">
    <text evidence="6">Belongs to the ABC-4 integral membrane protein family.</text>
</comment>
<dbReference type="PANTHER" id="PTHR30572:SF4">
    <property type="entry name" value="ABC TRANSPORTER PERMEASE YTRF"/>
    <property type="match status" value="1"/>
</dbReference>
<feature type="domain" description="ABC3 transporter permease C-terminal" evidence="8">
    <location>
        <begin position="284"/>
        <end position="393"/>
    </location>
</feature>
<organism evidence="10 11">
    <name type="scientific">Succiniclasticum ruminis</name>
    <dbReference type="NCBI Taxonomy" id="40841"/>
    <lineage>
        <taxon>Bacteria</taxon>
        <taxon>Bacillati</taxon>
        <taxon>Bacillota</taxon>
        <taxon>Negativicutes</taxon>
        <taxon>Acidaminococcales</taxon>
        <taxon>Acidaminococcaceae</taxon>
        <taxon>Succiniclasticum</taxon>
    </lineage>
</organism>
<dbReference type="EMBL" id="FMYW01000002">
    <property type="protein sequence ID" value="SDC10636.1"/>
    <property type="molecule type" value="Genomic_DNA"/>
</dbReference>
<name>A0A1G6IXY2_9FIRM</name>
<dbReference type="AlphaFoldDB" id="A0A1G6IXY2"/>
<comment type="subcellular location">
    <subcellularLocation>
        <location evidence="1">Cell membrane</location>
        <topology evidence="1">Multi-pass membrane protein</topology>
    </subcellularLocation>
</comment>
<feature type="transmembrane region" description="Helical" evidence="7">
    <location>
        <begin position="280"/>
        <end position="305"/>
    </location>
</feature>
<gene>
    <name evidence="10" type="ORF">SAMN04487864_102244</name>
</gene>
<evidence type="ECO:0000256" key="2">
    <source>
        <dbReference type="ARBA" id="ARBA00022475"/>
    </source>
</evidence>
<keyword evidence="3 7" id="KW-0812">Transmembrane</keyword>
<dbReference type="Proteomes" id="UP000198943">
    <property type="component" value="Unassembled WGS sequence"/>
</dbReference>
<evidence type="ECO:0000259" key="8">
    <source>
        <dbReference type="Pfam" id="PF02687"/>
    </source>
</evidence>
<dbReference type="InterPro" id="IPR050250">
    <property type="entry name" value="Macrolide_Exporter_MacB"/>
</dbReference>
<dbReference type="OrthoDB" id="9770099at2"/>
<keyword evidence="11" id="KW-1185">Reference proteome</keyword>
<evidence type="ECO:0000313" key="11">
    <source>
        <dbReference type="Proteomes" id="UP000198943"/>
    </source>
</evidence>
<evidence type="ECO:0000313" key="10">
    <source>
        <dbReference type="EMBL" id="SDC10636.1"/>
    </source>
</evidence>
<keyword evidence="5 7" id="KW-0472">Membrane</keyword>
<keyword evidence="4 7" id="KW-1133">Transmembrane helix</keyword>
<feature type="transmembrane region" description="Helical" evidence="7">
    <location>
        <begin position="21"/>
        <end position="44"/>
    </location>
</feature>
<feature type="transmembrane region" description="Helical" evidence="7">
    <location>
        <begin position="365"/>
        <end position="387"/>
    </location>
</feature>
<dbReference type="PANTHER" id="PTHR30572">
    <property type="entry name" value="MEMBRANE COMPONENT OF TRANSPORTER-RELATED"/>
    <property type="match status" value="1"/>
</dbReference>
<evidence type="ECO:0000256" key="5">
    <source>
        <dbReference type="ARBA" id="ARBA00023136"/>
    </source>
</evidence>
<evidence type="ECO:0000256" key="6">
    <source>
        <dbReference type="ARBA" id="ARBA00038076"/>
    </source>
</evidence>
<keyword evidence="2" id="KW-1003">Cell membrane</keyword>
<evidence type="ECO:0000256" key="3">
    <source>
        <dbReference type="ARBA" id="ARBA00022692"/>
    </source>
</evidence>